<feature type="transmembrane region" description="Helical" evidence="11">
    <location>
        <begin position="37"/>
        <end position="56"/>
    </location>
</feature>
<feature type="transmembrane region" description="Helical" evidence="11">
    <location>
        <begin position="270"/>
        <end position="299"/>
    </location>
</feature>
<evidence type="ECO:0000259" key="12">
    <source>
        <dbReference type="Pfam" id="PF00999"/>
    </source>
</evidence>
<dbReference type="PANTHER" id="PTHR32468:SF168">
    <property type="entry name" value="CATION_H(+) ANTIPORTER 15-LIKE"/>
    <property type="match status" value="1"/>
</dbReference>
<dbReference type="InterPro" id="IPR050794">
    <property type="entry name" value="CPA2_transporter"/>
</dbReference>
<feature type="transmembrane region" description="Helical" evidence="11">
    <location>
        <begin position="319"/>
        <end position="336"/>
    </location>
</feature>
<dbReference type="GO" id="GO:0006885">
    <property type="term" value="P:regulation of pH"/>
    <property type="evidence" value="ECO:0007669"/>
    <property type="project" value="TreeGrafter"/>
</dbReference>
<dbReference type="GO" id="GO:0015297">
    <property type="term" value="F:antiporter activity"/>
    <property type="evidence" value="ECO:0007669"/>
    <property type="project" value="InterPro"/>
</dbReference>
<evidence type="ECO:0000256" key="10">
    <source>
        <dbReference type="SAM" id="MobiDB-lite"/>
    </source>
</evidence>
<comment type="similarity">
    <text evidence="9">Belongs to the monovalent cation:proton antiporter 2 (CPA2) transporter (TC 2.A.37) family. CHX (TC 2.A.37.4) subfamily.</text>
</comment>
<dbReference type="InterPro" id="IPR038770">
    <property type="entry name" value="Na+/solute_symporter_sf"/>
</dbReference>
<feature type="transmembrane region" description="Helical" evidence="11">
    <location>
        <begin position="411"/>
        <end position="434"/>
    </location>
</feature>
<evidence type="ECO:0000256" key="11">
    <source>
        <dbReference type="SAM" id="Phobius"/>
    </source>
</evidence>
<keyword evidence="5" id="KW-0630">Potassium</keyword>
<evidence type="ECO:0000256" key="9">
    <source>
        <dbReference type="ARBA" id="ARBA00038341"/>
    </source>
</evidence>
<feature type="domain" description="Cation/H+ exchanger transmembrane" evidence="12">
    <location>
        <begin position="48"/>
        <end position="428"/>
    </location>
</feature>
<feature type="domain" description="Cation/H(+) antiporter C-terminal" evidence="13">
    <location>
        <begin position="626"/>
        <end position="771"/>
    </location>
</feature>
<evidence type="ECO:0000256" key="5">
    <source>
        <dbReference type="ARBA" id="ARBA00022958"/>
    </source>
</evidence>
<evidence type="ECO:0000259" key="13">
    <source>
        <dbReference type="Pfam" id="PF23259"/>
    </source>
</evidence>
<dbReference type="Proteomes" id="UP000515121">
    <property type="component" value="Unplaced"/>
</dbReference>
<dbReference type="GO" id="GO:1902600">
    <property type="term" value="P:proton transmembrane transport"/>
    <property type="evidence" value="ECO:0007669"/>
    <property type="project" value="InterPro"/>
</dbReference>
<keyword evidence="4 11" id="KW-0812">Transmembrane</keyword>
<protein>
    <submittedName>
        <fullName evidence="15">Cation/H(+) antiporter 15-like</fullName>
    </submittedName>
</protein>
<gene>
    <name evidence="15" type="primary">LOC111294798</name>
</gene>
<keyword evidence="3" id="KW-0633">Potassium transport</keyword>
<evidence type="ECO:0000313" key="14">
    <source>
        <dbReference type="Proteomes" id="UP000515121"/>
    </source>
</evidence>
<feature type="compositionally biased region" description="Basic and acidic residues" evidence="10">
    <location>
        <begin position="889"/>
        <end position="906"/>
    </location>
</feature>
<dbReference type="GO" id="GO:0006813">
    <property type="term" value="P:potassium ion transport"/>
    <property type="evidence" value="ECO:0007669"/>
    <property type="project" value="UniProtKB-KW"/>
</dbReference>
<feature type="transmembrane region" description="Helical" evidence="11">
    <location>
        <begin position="100"/>
        <end position="121"/>
    </location>
</feature>
<dbReference type="InterPro" id="IPR057290">
    <property type="entry name" value="CHX17_C"/>
</dbReference>
<evidence type="ECO:0000256" key="1">
    <source>
        <dbReference type="ARBA" id="ARBA00004141"/>
    </source>
</evidence>
<dbReference type="Pfam" id="PF23259">
    <property type="entry name" value="CHX17_C"/>
    <property type="match status" value="1"/>
</dbReference>
<dbReference type="Pfam" id="PF00999">
    <property type="entry name" value="Na_H_Exchanger"/>
    <property type="match status" value="1"/>
</dbReference>
<sequence length="913" mass="101568">MGSTTVNNTLIHPQVCVLLNKNMHFNGMFLSGNPLDYIVPVFMLQVILSVLISRAIHVTLRPLKQSKLVCNILAGLILGPSVLGRSKLYMEKMFAPKEMVVTATMSNMATTLFIFLICIKMDAAMLSRTAKETWRIGLSCMIIPFLFTVACTLSLDHFLPGIRGGKAFPIQFSIVSSLSYFIVIAHALDELNLLSSELGQLSISITMLNEIVSGFLVMVGVALGQKDKKDMLYAILSLCGLAAFVIFVIRPVLHWIIKRTPKGKPVHECYVIAILLWTLLLGVATDAVGASFSPAAMIMGFVIPDGPPLGATITEKCELFISEFFLPLFFVRIGYFTNLSAIQDWKELIAFGAVIAVGYLGRIVGSILVSLPFNMRKSTAILLSLILSLQGIVELLQGIRWKHQKLLDDQNFATLVMSIIILNAIITPTIEIYYKPEVKGFELPDSVTQRARSLEMTSSIGELRVITCVQEEDNVPSIISLLEALNPKEVSPICAYVIHLVALASQTVPTLAPYKNHKRMFSKPNGSDNIMRAFLNYAEHSRGPVQVQPFRMISPFKYMHQPICRLAEMIRTPLIIVPFFKSQDVHSTDGTLRIFNNNIQAFAKCTVGILVDRGLRTHFSLTSFSYNVAVIFLGGADDREALVFAARMSRHPSVAITLLRIHLRGNRTLEFEIERELDESLLRDFKAMNDSNACVVCHELVAHNSEEVMQALRFLANTYDLVVVGKRHGIAQFEEGLISWTQYPELGVIGDAIAAPDFYGGMMSALVLQHHSEENQSVCQGYSWKDRRERWLETKMGSIILCICTLMRKSKQVKSHQLYSTSALSLIDAPIVTSIPLWSILIKIICSLEGSPLHPSSLEVVLLSTIVQPQNLAPTQESESSGNEDFDDEKCFDKEQGEEKTTARESDNEEVIL</sequence>
<evidence type="ECO:0000256" key="7">
    <source>
        <dbReference type="ARBA" id="ARBA00023065"/>
    </source>
</evidence>
<keyword evidence="14" id="KW-1185">Reference proteome</keyword>
<dbReference type="PANTHER" id="PTHR32468">
    <property type="entry name" value="CATION/H + ANTIPORTER"/>
    <property type="match status" value="1"/>
</dbReference>
<keyword evidence="2" id="KW-0813">Transport</keyword>
<proteinExistence type="inferred from homology"/>
<dbReference type="GeneID" id="111294798"/>
<reference evidence="15" key="1">
    <citation type="submission" date="2025-08" db="UniProtKB">
        <authorList>
            <consortium name="RefSeq"/>
        </authorList>
    </citation>
    <scope>IDENTIFICATION</scope>
    <source>
        <tissue evidence="15">Fruit stalk</tissue>
    </source>
</reference>
<dbReference type="InterPro" id="IPR006153">
    <property type="entry name" value="Cation/H_exchanger_TM"/>
</dbReference>
<evidence type="ECO:0000256" key="2">
    <source>
        <dbReference type="ARBA" id="ARBA00022448"/>
    </source>
</evidence>
<evidence type="ECO:0000256" key="3">
    <source>
        <dbReference type="ARBA" id="ARBA00022538"/>
    </source>
</evidence>
<feature type="transmembrane region" description="Helical" evidence="11">
    <location>
        <begin position="167"/>
        <end position="189"/>
    </location>
</feature>
<dbReference type="OrthoDB" id="1612738at2759"/>
<keyword evidence="8 11" id="KW-0472">Membrane</keyword>
<feature type="transmembrane region" description="Helical" evidence="11">
    <location>
        <begin position="133"/>
        <end position="155"/>
    </location>
</feature>
<feature type="transmembrane region" description="Helical" evidence="11">
    <location>
        <begin position="68"/>
        <end position="88"/>
    </location>
</feature>
<dbReference type="KEGG" id="dzi:111294798"/>
<dbReference type="RefSeq" id="XP_022743893.1">
    <property type="nucleotide sequence ID" value="XM_022888158.1"/>
</dbReference>
<feature type="transmembrane region" description="Helical" evidence="11">
    <location>
        <begin position="348"/>
        <end position="373"/>
    </location>
</feature>
<organism evidence="14 15">
    <name type="scientific">Durio zibethinus</name>
    <name type="common">Durian</name>
    <dbReference type="NCBI Taxonomy" id="66656"/>
    <lineage>
        <taxon>Eukaryota</taxon>
        <taxon>Viridiplantae</taxon>
        <taxon>Streptophyta</taxon>
        <taxon>Embryophyta</taxon>
        <taxon>Tracheophyta</taxon>
        <taxon>Spermatophyta</taxon>
        <taxon>Magnoliopsida</taxon>
        <taxon>eudicotyledons</taxon>
        <taxon>Gunneridae</taxon>
        <taxon>Pentapetalae</taxon>
        <taxon>rosids</taxon>
        <taxon>malvids</taxon>
        <taxon>Malvales</taxon>
        <taxon>Malvaceae</taxon>
        <taxon>Helicteroideae</taxon>
        <taxon>Durio</taxon>
    </lineage>
</organism>
<dbReference type="GO" id="GO:0012505">
    <property type="term" value="C:endomembrane system"/>
    <property type="evidence" value="ECO:0007669"/>
    <property type="project" value="TreeGrafter"/>
</dbReference>
<name>A0A6P5YTM7_DURZI</name>
<dbReference type="GO" id="GO:0016020">
    <property type="term" value="C:membrane"/>
    <property type="evidence" value="ECO:0007669"/>
    <property type="project" value="UniProtKB-SubCell"/>
</dbReference>
<feature type="transmembrane region" description="Helical" evidence="11">
    <location>
        <begin position="231"/>
        <end position="249"/>
    </location>
</feature>
<feature type="transmembrane region" description="Helical" evidence="11">
    <location>
        <begin position="379"/>
        <end position="399"/>
    </location>
</feature>
<evidence type="ECO:0000313" key="15">
    <source>
        <dbReference type="RefSeq" id="XP_022743893.1"/>
    </source>
</evidence>
<comment type="subcellular location">
    <subcellularLocation>
        <location evidence="1">Membrane</location>
        <topology evidence="1">Multi-pass membrane protein</topology>
    </subcellularLocation>
</comment>
<evidence type="ECO:0000256" key="6">
    <source>
        <dbReference type="ARBA" id="ARBA00022989"/>
    </source>
</evidence>
<keyword evidence="6 11" id="KW-1133">Transmembrane helix</keyword>
<feature type="transmembrane region" description="Helical" evidence="11">
    <location>
        <begin position="201"/>
        <end position="225"/>
    </location>
</feature>
<keyword evidence="7" id="KW-0406">Ion transport</keyword>
<dbReference type="Gene3D" id="1.20.1530.20">
    <property type="match status" value="1"/>
</dbReference>
<evidence type="ECO:0000256" key="8">
    <source>
        <dbReference type="ARBA" id="ARBA00023136"/>
    </source>
</evidence>
<feature type="compositionally biased region" description="Polar residues" evidence="10">
    <location>
        <begin position="872"/>
        <end position="881"/>
    </location>
</feature>
<accession>A0A6P5YTM7</accession>
<evidence type="ECO:0000256" key="4">
    <source>
        <dbReference type="ARBA" id="ARBA00022692"/>
    </source>
</evidence>
<dbReference type="AlphaFoldDB" id="A0A6P5YTM7"/>
<feature type="region of interest" description="Disordered" evidence="10">
    <location>
        <begin position="872"/>
        <end position="913"/>
    </location>
</feature>